<evidence type="ECO:0000256" key="1">
    <source>
        <dbReference type="ARBA" id="ARBA00006739"/>
    </source>
</evidence>
<reference evidence="5" key="1">
    <citation type="submission" date="2021-01" db="EMBL/GenBank/DDBJ databases">
        <title>Active Sulfur Cycling in an Early Earth Analoge.</title>
        <authorList>
            <person name="Hahn C.R."/>
            <person name="Youssef N.H."/>
            <person name="Elshahed M."/>
        </authorList>
    </citation>
    <scope>NUCLEOTIDE SEQUENCE</scope>
    <source>
        <strain evidence="5">Zod_Metabat.1151</strain>
    </source>
</reference>
<gene>
    <name evidence="5" type="ORF">JW744_01640</name>
</gene>
<evidence type="ECO:0000256" key="3">
    <source>
        <dbReference type="ARBA" id="ARBA00022679"/>
    </source>
</evidence>
<proteinExistence type="inferred from homology"/>
<dbReference type="InterPro" id="IPR029044">
    <property type="entry name" value="Nucleotide-diphossugar_trans"/>
</dbReference>
<feature type="domain" description="Mannosylglycerate synthase GT" evidence="4">
    <location>
        <begin position="75"/>
        <end position="225"/>
    </location>
</feature>
<name>A0A938YQS6_9ARCH</name>
<evidence type="ECO:0000313" key="5">
    <source>
        <dbReference type="EMBL" id="MBN2067150.1"/>
    </source>
</evidence>
<keyword evidence="2" id="KW-0328">Glycosyltransferase</keyword>
<evidence type="ECO:0000256" key="2">
    <source>
        <dbReference type="ARBA" id="ARBA00022676"/>
    </source>
</evidence>
<comment type="similarity">
    <text evidence="1">Belongs to the glycosyltransferase 2 family.</text>
</comment>
<dbReference type="InterPro" id="IPR054145">
    <property type="entry name" value="MGS_GT"/>
</dbReference>
<comment type="caution">
    <text evidence="5">The sequence shown here is derived from an EMBL/GenBank/DDBJ whole genome shotgun (WGS) entry which is preliminary data.</text>
</comment>
<protein>
    <submittedName>
        <fullName evidence="5">Glycosyltransferase</fullName>
    </submittedName>
</protein>
<dbReference type="SUPFAM" id="SSF53448">
    <property type="entry name" value="Nucleotide-diphospho-sugar transferases"/>
    <property type="match status" value="1"/>
</dbReference>
<dbReference type="AlphaFoldDB" id="A0A938YQS6"/>
<feature type="non-terminal residue" evidence="5">
    <location>
        <position position="262"/>
    </location>
</feature>
<evidence type="ECO:0000259" key="4">
    <source>
        <dbReference type="Pfam" id="PF21969"/>
    </source>
</evidence>
<dbReference type="InterPro" id="IPR050256">
    <property type="entry name" value="Glycosyltransferase_2"/>
</dbReference>
<dbReference type="PANTHER" id="PTHR48090:SF10">
    <property type="entry name" value="GLUCOSYL-3-PHOSPHOGLYCERATE SYNTHASE"/>
    <property type="match status" value="1"/>
</dbReference>
<dbReference type="EMBL" id="JAFGDB010000028">
    <property type="protein sequence ID" value="MBN2067150.1"/>
    <property type="molecule type" value="Genomic_DNA"/>
</dbReference>
<accession>A0A938YQS6</accession>
<keyword evidence="3" id="KW-0808">Transferase</keyword>
<dbReference type="Proteomes" id="UP000809243">
    <property type="component" value="Unassembled WGS sequence"/>
</dbReference>
<organism evidence="5 6">
    <name type="scientific">Candidatus Iainarchaeum sp</name>
    <dbReference type="NCBI Taxonomy" id="3101447"/>
    <lineage>
        <taxon>Archaea</taxon>
        <taxon>Candidatus Iainarchaeota</taxon>
        <taxon>Candidatus Iainarchaeia</taxon>
        <taxon>Candidatus Iainarchaeales</taxon>
        <taxon>Candidatus Iainarchaeaceae</taxon>
        <taxon>Candidatus Iainarchaeum</taxon>
    </lineage>
</organism>
<evidence type="ECO:0000313" key="6">
    <source>
        <dbReference type="Proteomes" id="UP000809243"/>
    </source>
</evidence>
<dbReference type="Gene3D" id="3.90.550.10">
    <property type="entry name" value="Spore Coat Polysaccharide Biosynthesis Protein SpsA, Chain A"/>
    <property type="match status" value="1"/>
</dbReference>
<dbReference type="GO" id="GO:0016757">
    <property type="term" value="F:glycosyltransferase activity"/>
    <property type="evidence" value="ECO:0007669"/>
    <property type="project" value="UniProtKB-KW"/>
</dbReference>
<dbReference type="Pfam" id="PF21969">
    <property type="entry name" value="MGS_GT"/>
    <property type="match status" value="1"/>
</dbReference>
<sequence>MGKIDTLVGIPSFNNEKTIAFVAEQVGKGLGKYFPGKKALIVDSDGGSSDGTRKAFEAAKTKTGKEFAQYKNPVPGKGSAFKEIWEIGLKKGAENFIVVDSDLRSIRPEWVKKMLQPLEAGADYCTPYYSRHKYDGTITNQICYPSVFGLFGRNIRQPIGGDFSFNAKLAEFWLEKGNWESNAAKFGIDIFMTSSAVLNGFKVKQVFLGSKVHDAKDPSENLKPMFEQVVGTLFGIALREKGKWGKVKKPEDIEVLGKEGFV</sequence>
<dbReference type="PANTHER" id="PTHR48090">
    <property type="entry name" value="UNDECAPRENYL-PHOSPHATE 4-DEOXY-4-FORMAMIDO-L-ARABINOSE TRANSFERASE-RELATED"/>
    <property type="match status" value="1"/>
</dbReference>